<reference evidence="3" key="1">
    <citation type="submission" date="2006-03" db="EMBL/GenBank/DDBJ databases">
        <title>Complete sequence of Rhodopseudomonas palustris BisB18.</title>
        <authorList>
            <consortium name="US DOE Joint Genome Institute"/>
            <person name="Copeland A."/>
            <person name="Lucas S."/>
            <person name="Lapidus A."/>
            <person name="Barry K."/>
            <person name="Detter J.C."/>
            <person name="Glavina del Rio T."/>
            <person name="Hammon N."/>
            <person name="Israni S."/>
            <person name="Dalin E."/>
            <person name="Tice H."/>
            <person name="Pitluck S."/>
            <person name="Chain P."/>
            <person name="Malfatti S."/>
            <person name="Shin M."/>
            <person name="Vergez L."/>
            <person name="Schmutz J."/>
            <person name="Larimer F."/>
            <person name="Land M."/>
            <person name="Hauser L."/>
            <person name="Pelletier D.A."/>
            <person name="Kyrpides N."/>
            <person name="Anderson I."/>
            <person name="Oda Y."/>
            <person name="Harwood C.S."/>
            <person name="Richardson P."/>
        </authorList>
    </citation>
    <scope>NUCLEOTIDE SEQUENCE [LARGE SCALE GENOMIC DNA]</scope>
    <source>
        <strain evidence="3">BisB18</strain>
    </source>
</reference>
<name>Q20ZJ6_RHOPB</name>
<dbReference type="AlphaFoldDB" id="Q20ZJ6"/>
<dbReference type="STRING" id="316056.RPC_3914"/>
<proteinExistence type="predicted"/>
<dbReference type="GO" id="GO:0003677">
    <property type="term" value="F:DNA binding"/>
    <property type="evidence" value="ECO:0007669"/>
    <property type="project" value="UniProtKB-KW"/>
</dbReference>
<protein>
    <submittedName>
        <fullName evidence="3">Transcriptional regulator, XRE family</fullName>
    </submittedName>
</protein>
<dbReference type="InterPro" id="IPR001387">
    <property type="entry name" value="Cro/C1-type_HTH"/>
</dbReference>
<dbReference type="GO" id="GO:0003700">
    <property type="term" value="F:DNA-binding transcription factor activity"/>
    <property type="evidence" value="ECO:0007669"/>
    <property type="project" value="TreeGrafter"/>
</dbReference>
<dbReference type="KEGG" id="rpc:RPC_3914"/>
<evidence type="ECO:0000313" key="3">
    <source>
        <dbReference type="EMBL" id="ABD89440.1"/>
    </source>
</evidence>
<dbReference type="SUPFAM" id="SSF47413">
    <property type="entry name" value="lambda repressor-like DNA-binding domains"/>
    <property type="match status" value="1"/>
</dbReference>
<dbReference type="InterPro" id="IPR010982">
    <property type="entry name" value="Lambda_DNA-bd_dom_sf"/>
</dbReference>
<dbReference type="RefSeq" id="WP_011474322.1">
    <property type="nucleotide sequence ID" value="NC_007925.1"/>
</dbReference>
<dbReference type="InterPro" id="IPR050807">
    <property type="entry name" value="TransReg_Diox_bact_type"/>
</dbReference>
<accession>Q20ZJ6</accession>
<dbReference type="OrthoDB" id="9815697at2"/>
<dbReference type="PANTHER" id="PTHR46797">
    <property type="entry name" value="HTH-TYPE TRANSCRIPTIONAL REGULATOR"/>
    <property type="match status" value="1"/>
</dbReference>
<dbReference type="eggNOG" id="COG1396">
    <property type="taxonomic scope" value="Bacteria"/>
</dbReference>
<dbReference type="PROSITE" id="PS50943">
    <property type="entry name" value="HTH_CROC1"/>
    <property type="match status" value="1"/>
</dbReference>
<dbReference type="Pfam" id="PF01381">
    <property type="entry name" value="HTH_3"/>
    <property type="match status" value="1"/>
</dbReference>
<dbReference type="HOGENOM" id="CLU_066192_29_1_5"/>
<dbReference type="Gene3D" id="1.10.260.40">
    <property type="entry name" value="lambda repressor-like DNA-binding domains"/>
    <property type="match status" value="1"/>
</dbReference>
<evidence type="ECO:0000259" key="2">
    <source>
        <dbReference type="PROSITE" id="PS50943"/>
    </source>
</evidence>
<sequence length="84" mass="9489">MDMRKLVGRNFARLRKEKDFTQERFAEVSGFTQQYVSGLERGKRNPTVVTLFHLAAALGVSHVDLIQPDEEAAGERSKAARRKA</sequence>
<gene>
    <name evidence="3" type="ordered locus">RPC_3914</name>
</gene>
<dbReference type="EMBL" id="CP000301">
    <property type="protein sequence ID" value="ABD89440.1"/>
    <property type="molecule type" value="Genomic_DNA"/>
</dbReference>
<dbReference type="PANTHER" id="PTHR46797:SF1">
    <property type="entry name" value="METHYLPHOSPHONATE SYNTHASE"/>
    <property type="match status" value="1"/>
</dbReference>
<organism evidence="3">
    <name type="scientific">Rhodopseudomonas palustris (strain BisB18)</name>
    <dbReference type="NCBI Taxonomy" id="316056"/>
    <lineage>
        <taxon>Bacteria</taxon>
        <taxon>Pseudomonadati</taxon>
        <taxon>Pseudomonadota</taxon>
        <taxon>Alphaproteobacteria</taxon>
        <taxon>Hyphomicrobiales</taxon>
        <taxon>Nitrobacteraceae</taxon>
        <taxon>Rhodopseudomonas</taxon>
    </lineage>
</organism>
<dbReference type="GO" id="GO:0005829">
    <property type="term" value="C:cytosol"/>
    <property type="evidence" value="ECO:0007669"/>
    <property type="project" value="TreeGrafter"/>
</dbReference>
<dbReference type="SMART" id="SM00530">
    <property type="entry name" value="HTH_XRE"/>
    <property type="match status" value="1"/>
</dbReference>
<keyword evidence="1" id="KW-0238">DNA-binding</keyword>
<feature type="domain" description="HTH cro/C1-type" evidence="2">
    <location>
        <begin position="11"/>
        <end position="65"/>
    </location>
</feature>
<evidence type="ECO:0000256" key="1">
    <source>
        <dbReference type="ARBA" id="ARBA00023125"/>
    </source>
</evidence>
<dbReference type="CDD" id="cd00093">
    <property type="entry name" value="HTH_XRE"/>
    <property type="match status" value="1"/>
</dbReference>